<feature type="chain" id="PRO_5047328780" evidence="3">
    <location>
        <begin position="27"/>
        <end position="618"/>
    </location>
</feature>
<evidence type="ECO:0000256" key="3">
    <source>
        <dbReference type="SAM" id="SignalP"/>
    </source>
</evidence>
<dbReference type="SUPFAM" id="SSF51011">
    <property type="entry name" value="Glycosyl hydrolase domain"/>
    <property type="match status" value="1"/>
</dbReference>
<organism evidence="5 6">
    <name type="scientific">Chryseolinea lacunae</name>
    <dbReference type="NCBI Taxonomy" id="2801331"/>
    <lineage>
        <taxon>Bacteria</taxon>
        <taxon>Pseudomonadati</taxon>
        <taxon>Bacteroidota</taxon>
        <taxon>Cytophagia</taxon>
        <taxon>Cytophagales</taxon>
        <taxon>Fulvivirgaceae</taxon>
        <taxon>Chryseolinea</taxon>
    </lineage>
</organism>
<feature type="signal peptide" evidence="3">
    <location>
        <begin position="1"/>
        <end position="26"/>
    </location>
</feature>
<dbReference type="Gene3D" id="2.60.40.1180">
    <property type="entry name" value="Golgi alpha-mannosidase II"/>
    <property type="match status" value="1"/>
</dbReference>
<keyword evidence="2" id="KW-0326">Glycosidase</keyword>
<name>A0ABS1L4X3_9BACT</name>
<dbReference type="Proteomes" id="UP000613030">
    <property type="component" value="Unassembled WGS sequence"/>
</dbReference>
<keyword evidence="6" id="KW-1185">Reference proteome</keyword>
<dbReference type="InterPro" id="IPR013783">
    <property type="entry name" value="Ig-like_fold"/>
</dbReference>
<dbReference type="Pfam" id="PF10438">
    <property type="entry name" value="Cyc-maltodext_C"/>
    <property type="match status" value="1"/>
</dbReference>
<keyword evidence="1" id="KW-0378">Hydrolase</keyword>
<dbReference type="InterPro" id="IPR015171">
    <property type="entry name" value="Cyc-maltodext_N"/>
</dbReference>
<dbReference type="Pfam" id="PF09087">
    <property type="entry name" value="Cyc-maltodext_N"/>
    <property type="match status" value="1"/>
</dbReference>
<reference evidence="5 6" key="1">
    <citation type="submission" date="2021-01" db="EMBL/GenBank/DDBJ databases">
        <title>Chryseolinea sp. Jin1 Genome sequencing and assembly.</title>
        <authorList>
            <person name="Kim I."/>
        </authorList>
    </citation>
    <scope>NUCLEOTIDE SEQUENCE [LARGE SCALE GENOMIC DNA]</scope>
    <source>
        <strain evidence="5 6">Jin1</strain>
    </source>
</reference>
<dbReference type="Gene3D" id="3.20.20.80">
    <property type="entry name" value="Glycosidases"/>
    <property type="match status" value="1"/>
</dbReference>
<dbReference type="InterPro" id="IPR013780">
    <property type="entry name" value="Glyco_hydro_b"/>
</dbReference>
<comment type="caution">
    <text evidence="5">The sequence shown here is derived from an EMBL/GenBank/DDBJ whole genome shotgun (WGS) entry which is preliminary data.</text>
</comment>
<dbReference type="InterPro" id="IPR019492">
    <property type="entry name" value="Cyclo-malto-dextrinase_C"/>
</dbReference>
<dbReference type="Gene3D" id="2.60.40.10">
    <property type="entry name" value="Immunoglobulins"/>
    <property type="match status" value="1"/>
</dbReference>
<dbReference type="Pfam" id="PF00128">
    <property type="entry name" value="Alpha-amylase"/>
    <property type="match status" value="1"/>
</dbReference>
<gene>
    <name evidence="5" type="ORF">JI741_30545</name>
</gene>
<dbReference type="EMBL" id="JAERRB010000018">
    <property type="protein sequence ID" value="MBL0745611.1"/>
    <property type="molecule type" value="Genomic_DNA"/>
</dbReference>
<keyword evidence="3" id="KW-0732">Signal</keyword>
<dbReference type="InterPro" id="IPR014756">
    <property type="entry name" value="Ig_E-set"/>
</dbReference>
<dbReference type="PANTHER" id="PTHR10357:SF210">
    <property type="entry name" value="MALTODEXTRIN GLUCOSIDASE"/>
    <property type="match status" value="1"/>
</dbReference>
<dbReference type="InterPro" id="IPR006047">
    <property type="entry name" value="GH13_cat_dom"/>
</dbReference>
<evidence type="ECO:0000256" key="2">
    <source>
        <dbReference type="ARBA" id="ARBA00023295"/>
    </source>
</evidence>
<dbReference type="SMART" id="SM00642">
    <property type="entry name" value="Aamy"/>
    <property type="match status" value="1"/>
</dbReference>
<dbReference type="RefSeq" id="WP_202016135.1">
    <property type="nucleotide sequence ID" value="NZ_JAERRB010000018.1"/>
</dbReference>
<feature type="domain" description="Glycosyl hydrolase family 13 catalytic" evidence="4">
    <location>
        <begin position="137"/>
        <end position="531"/>
    </location>
</feature>
<dbReference type="SUPFAM" id="SSF51445">
    <property type="entry name" value="(Trans)glycosidases"/>
    <property type="match status" value="1"/>
</dbReference>
<dbReference type="PANTHER" id="PTHR10357">
    <property type="entry name" value="ALPHA-AMYLASE FAMILY MEMBER"/>
    <property type="match status" value="1"/>
</dbReference>
<dbReference type="InterPro" id="IPR017853">
    <property type="entry name" value="GH"/>
</dbReference>
<evidence type="ECO:0000313" key="6">
    <source>
        <dbReference type="Proteomes" id="UP000613030"/>
    </source>
</evidence>
<protein>
    <submittedName>
        <fullName evidence="5">Cyclomaltodextrinase N-terminal domain-containing protein</fullName>
    </submittedName>
</protein>
<evidence type="ECO:0000313" key="5">
    <source>
        <dbReference type="EMBL" id="MBL0745611.1"/>
    </source>
</evidence>
<dbReference type="SUPFAM" id="SSF81296">
    <property type="entry name" value="E set domains"/>
    <property type="match status" value="1"/>
</dbReference>
<evidence type="ECO:0000259" key="4">
    <source>
        <dbReference type="SMART" id="SM00642"/>
    </source>
</evidence>
<sequence length="618" mass="70333">MKRTSAKFLKIMLMSCAVALCSQVHAQSVEVYPPHWWVDMKWNKVQLLVHGTQENFNKSDVTLTYPGITLDKVHRLENSRYYALDITVAPGTKPGNVSIDIGAKGKMKSVAWSLLPRRTGKGTTYAQGVNAGDFMYLLMPDRFSNGDVTNDRVAGMRDQTLNRDSIYHRHGGDLQGVINHLDYLQSMGVTALWMTPVIENNMPNRTEHGYAITNHYKIDPRLGNSDTYKKLSDELHKRGMKLVQDAVYNHSGLYHVTVQDKPVKDWLHEWPTYTNTNYRDATWMDPHGNEAERKRMADGWFTPMMPDLNHGNLYMANYLIQHALWSVEEFGVDAWRIDTYIYCDLEFMNRCNAALLDEYPNLHLFGECWVTGTMNQAYFVENNISTPFKSNLPGATDFQTVFSIVASMQNANDGLNRFYAMLSNDFAYKDPMKMVTFLDNHDMTRFYTQVGEDLDKYKIGLGWLLTGRGIPQLYYGDEVLMKGATHPADGWVRLDFPGGWKGDKKNAFTGENLSAIEKQTQEFLKTLANFRKHSSAIRTGKLMQYIPQDGLYVYFRYDDAQTLMCVINLNEASKNVSLSDYAERTKSFVGGKDVVSGKAFGSTFSISGKSMLIIELGK</sequence>
<evidence type="ECO:0000256" key="1">
    <source>
        <dbReference type="ARBA" id="ARBA00022801"/>
    </source>
</evidence>
<proteinExistence type="predicted"/>
<accession>A0ABS1L4X3</accession>